<dbReference type="InterPro" id="IPR014284">
    <property type="entry name" value="RNA_pol_sigma-70_dom"/>
</dbReference>
<dbReference type="Gene3D" id="1.10.10.10">
    <property type="entry name" value="Winged helix-like DNA-binding domain superfamily/Winged helix DNA-binding domain"/>
    <property type="match status" value="1"/>
</dbReference>
<evidence type="ECO:0000256" key="2">
    <source>
        <dbReference type="ARBA" id="ARBA00023015"/>
    </source>
</evidence>
<dbReference type="InterPro" id="IPR007630">
    <property type="entry name" value="RNA_pol_sigma70_r4"/>
</dbReference>
<dbReference type="PANTHER" id="PTHR43133:SF8">
    <property type="entry name" value="RNA POLYMERASE SIGMA FACTOR HI_1459-RELATED"/>
    <property type="match status" value="1"/>
</dbReference>
<dbReference type="GO" id="GO:0003677">
    <property type="term" value="F:DNA binding"/>
    <property type="evidence" value="ECO:0007669"/>
    <property type="project" value="UniProtKB-KW"/>
</dbReference>
<dbReference type="InterPro" id="IPR036388">
    <property type="entry name" value="WH-like_DNA-bd_sf"/>
</dbReference>
<dbReference type="HOGENOM" id="CLU_047691_10_0_11"/>
<gene>
    <name evidence="8" type="ordered locus">Celf_0778</name>
</gene>
<dbReference type="SUPFAM" id="SSF88659">
    <property type="entry name" value="Sigma3 and sigma4 domains of RNA polymerase sigma factors"/>
    <property type="match status" value="1"/>
</dbReference>
<dbReference type="SUPFAM" id="SSF88946">
    <property type="entry name" value="Sigma2 domain of RNA polymerase sigma factors"/>
    <property type="match status" value="1"/>
</dbReference>
<evidence type="ECO:0000259" key="7">
    <source>
        <dbReference type="Pfam" id="PF04545"/>
    </source>
</evidence>
<dbReference type="CDD" id="cd06171">
    <property type="entry name" value="Sigma70_r4"/>
    <property type="match status" value="1"/>
</dbReference>
<keyword evidence="5" id="KW-0804">Transcription</keyword>
<dbReference type="Proteomes" id="UP000008460">
    <property type="component" value="Chromosome"/>
</dbReference>
<organism evidence="8 9">
    <name type="scientific">Cellulomonas fimi (strain ATCC 484 / DSM 20113 / JCM 1341 / CCUG 24087 / LMG 16345 / NBRC 15513 / NCIMB 8980 / NCTC 7547 / NRS-133)</name>
    <dbReference type="NCBI Taxonomy" id="590998"/>
    <lineage>
        <taxon>Bacteria</taxon>
        <taxon>Bacillati</taxon>
        <taxon>Actinomycetota</taxon>
        <taxon>Actinomycetes</taxon>
        <taxon>Micrococcales</taxon>
        <taxon>Cellulomonadaceae</taxon>
        <taxon>Cellulomonas</taxon>
    </lineage>
</organism>
<dbReference type="GO" id="GO:0016987">
    <property type="term" value="F:sigma factor activity"/>
    <property type="evidence" value="ECO:0007669"/>
    <property type="project" value="UniProtKB-KW"/>
</dbReference>
<keyword evidence="9" id="KW-1185">Reference proteome</keyword>
<feature type="domain" description="RNA polymerase sigma-70 region 2" evidence="6">
    <location>
        <begin position="33"/>
        <end position="97"/>
    </location>
</feature>
<dbReference type="InterPro" id="IPR039425">
    <property type="entry name" value="RNA_pol_sigma-70-like"/>
</dbReference>
<evidence type="ECO:0000256" key="3">
    <source>
        <dbReference type="ARBA" id="ARBA00023082"/>
    </source>
</evidence>
<proteinExistence type="inferred from homology"/>
<evidence type="ECO:0000256" key="4">
    <source>
        <dbReference type="ARBA" id="ARBA00023125"/>
    </source>
</evidence>
<keyword evidence="3" id="KW-0731">Sigma factor</keyword>
<reference evidence="8 9" key="1">
    <citation type="submission" date="2011-04" db="EMBL/GenBank/DDBJ databases">
        <title>Complete sequence of Cellulomonas fimi ATCC 484.</title>
        <authorList>
            <consortium name="US DOE Joint Genome Institute"/>
            <person name="Lucas S."/>
            <person name="Han J."/>
            <person name="Lapidus A."/>
            <person name="Cheng J.-F."/>
            <person name="Goodwin L."/>
            <person name="Pitluck S."/>
            <person name="Peters L."/>
            <person name="Chertkov O."/>
            <person name="Detter J.C."/>
            <person name="Han C."/>
            <person name="Tapia R."/>
            <person name="Land M."/>
            <person name="Hauser L."/>
            <person name="Kyrpides N."/>
            <person name="Ivanova N."/>
            <person name="Ovchinnikova G."/>
            <person name="Pagani I."/>
            <person name="Mead D."/>
            <person name="Brumm P."/>
            <person name="Woyke T."/>
        </authorList>
    </citation>
    <scope>NUCLEOTIDE SEQUENCE [LARGE SCALE GENOMIC DNA]</scope>
    <source>
        <strain evidence="9">ATCC 484 / DSM 20113 / JCM 1341 / NBRC 15513 / NCIMB 8980 / NCTC 7547</strain>
    </source>
</reference>
<accession>F4GZZ6</accession>
<evidence type="ECO:0000313" key="9">
    <source>
        <dbReference type="Proteomes" id="UP000008460"/>
    </source>
</evidence>
<dbReference type="InterPro" id="IPR013324">
    <property type="entry name" value="RNA_pol_sigma_r3/r4-like"/>
</dbReference>
<evidence type="ECO:0000259" key="6">
    <source>
        <dbReference type="Pfam" id="PF04542"/>
    </source>
</evidence>
<evidence type="ECO:0000313" key="8">
    <source>
        <dbReference type="EMBL" id="AEE44918.1"/>
    </source>
</evidence>
<dbReference type="NCBIfam" id="TIGR02937">
    <property type="entry name" value="sigma70-ECF"/>
    <property type="match status" value="1"/>
</dbReference>
<dbReference type="eggNOG" id="COG1595">
    <property type="taxonomic scope" value="Bacteria"/>
</dbReference>
<protein>
    <submittedName>
        <fullName evidence="8">RNA polymerase, sigma-24 subunit, ECF subfamily</fullName>
    </submittedName>
</protein>
<dbReference type="PANTHER" id="PTHR43133">
    <property type="entry name" value="RNA POLYMERASE ECF-TYPE SIGMA FACTO"/>
    <property type="match status" value="1"/>
</dbReference>
<comment type="similarity">
    <text evidence="1">Belongs to the sigma-70 factor family. ECF subfamily.</text>
</comment>
<evidence type="ECO:0000256" key="5">
    <source>
        <dbReference type="ARBA" id="ARBA00023163"/>
    </source>
</evidence>
<dbReference type="AlphaFoldDB" id="F4GZZ6"/>
<dbReference type="InterPro" id="IPR007627">
    <property type="entry name" value="RNA_pol_sigma70_r2"/>
</dbReference>
<dbReference type="Pfam" id="PF04542">
    <property type="entry name" value="Sigma70_r2"/>
    <property type="match status" value="1"/>
</dbReference>
<keyword evidence="2" id="KW-0805">Transcription regulation</keyword>
<dbReference type="Gene3D" id="1.10.1740.10">
    <property type="match status" value="1"/>
</dbReference>
<dbReference type="RefSeq" id="WP_013769947.1">
    <property type="nucleotide sequence ID" value="NC_015514.1"/>
</dbReference>
<name>F4GZZ6_CELFA</name>
<sequence>MHGTGATPVIERFDDVLAAARDGSGDAFTVIWHDLVRPVAAFLRSRGVDDVDDLTNEVFLSVFTGLARFRGDQAAFRSWVFTIAHRRAVDSWRRRARSVAVEPLGDDDEGTPVPSAEDGALDTLSRERVLAVLGTLTEEQRDVLTLRVVADLTIEQVAEVVGKQVGAVKALQRRGLAAVRRTLEREGVPL</sequence>
<feature type="domain" description="RNA polymerase sigma-70 region 4" evidence="7">
    <location>
        <begin position="132"/>
        <end position="180"/>
    </location>
</feature>
<dbReference type="EMBL" id="CP002666">
    <property type="protein sequence ID" value="AEE44918.1"/>
    <property type="molecule type" value="Genomic_DNA"/>
</dbReference>
<keyword evidence="4" id="KW-0238">DNA-binding</keyword>
<evidence type="ECO:0000256" key="1">
    <source>
        <dbReference type="ARBA" id="ARBA00010641"/>
    </source>
</evidence>
<dbReference type="Pfam" id="PF04545">
    <property type="entry name" value="Sigma70_r4"/>
    <property type="match status" value="1"/>
</dbReference>
<dbReference type="GO" id="GO:0006352">
    <property type="term" value="P:DNA-templated transcription initiation"/>
    <property type="evidence" value="ECO:0007669"/>
    <property type="project" value="InterPro"/>
</dbReference>
<dbReference type="KEGG" id="cfi:Celf_0778"/>
<dbReference type="InterPro" id="IPR013325">
    <property type="entry name" value="RNA_pol_sigma_r2"/>
</dbReference>
<dbReference type="STRING" id="590998.Celf_0778"/>